<evidence type="ECO:0000313" key="3">
    <source>
        <dbReference type="Proteomes" id="UP001307705"/>
    </source>
</evidence>
<gene>
    <name evidence="2" type="ORF">Ataiwa_18060</name>
</gene>
<comment type="caution">
    <text evidence="2">The sequence shown here is derived from an EMBL/GenBank/DDBJ whole genome shotgun (WGS) entry which is preliminary data.</text>
</comment>
<evidence type="ECO:0000313" key="2">
    <source>
        <dbReference type="EMBL" id="GMQ33534.1"/>
    </source>
</evidence>
<feature type="region of interest" description="Disordered" evidence="1">
    <location>
        <begin position="190"/>
        <end position="213"/>
    </location>
</feature>
<accession>A0ABQ6Q021</accession>
<organism evidence="2 3">
    <name type="scientific">Algoriphagus taiwanensis</name>
    <dbReference type="NCBI Taxonomy" id="1445656"/>
    <lineage>
        <taxon>Bacteria</taxon>
        <taxon>Pseudomonadati</taxon>
        <taxon>Bacteroidota</taxon>
        <taxon>Cytophagia</taxon>
        <taxon>Cytophagales</taxon>
        <taxon>Cyclobacteriaceae</taxon>
        <taxon>Algoriphagus</taxon>
    </lineage>
</organism>
<sequence length="329" mass="37820">MKESIKHQLPNSLPPYKINFLFLGTFNPTGGKKVLVHYGRSRNQTWKLLSEIFNVNFDPSIPEIHEKMKMMGIACLDLIESVEVSPEFSHKITGESYSDSNLFNRLVKRNYKDIDDLNKFLDIHPDICVFSTWGKGPQNPEWRKLISQINKKIIPLVSPSLVAAVPKGKKKFEYMLEDWKAKINDCKRFNTSNSNLKSQSDKNPAPNSDMPNKNKIPPFLLSQLNELFNDEEIPTNRFEISTNELKNGRINFPKKLIDYDLLPDFNTTVKIIIGKEGDSAFTAKIIDSGGGNARINKSKLKDWYEEENLQNQEVFNLEIVSKTTFIIYK</sequence>
<keyword evidence="3" id="KW-1185">Reference proteome</keyword>
<dbReference type="Gene3D" id="3.40.470.10">
    <property type="entry name" value="Uracil-DNA glycosylase-like domain"/>
    <property type="match status" value="1"/>
</dbReference>
<evidence type="ECO:0008006" key="4">
    <source>
        <dbReference type="Google" id="ProtNLM"/>
    </source>
</evidence>
<proteinExistence type="predicted"/>
<dbReference type="RefSeq" id="WP_338228330.1">
    <property type="nucleotide sequence ID" value="NZ_BTPE01000005.1"/>
</dbReference>
<dbReference type="InterPro" id="IPR036895">
    <property type="entry name" value="Uracil-DNA_glycosylase-like_sf"/>
</dbReference>
<evidence type="ECO:0000256" key="1">
    <source>
        <dbReference type="SAM" id="MobiDB-lite"/>
    </source>
</evidence>
<name>A0ABQ6Q021_9BACT</name>
<dbReference type="Proteomes" id="UP001307705">
    <property type="component" value="Unassembled WGS sequence"/>
</dbReference>
<reference evidence="2 3" key="1">
    <citation type="submission" date="2023-08" db="EMBL/GenBank/DDBJ databases">
        <title>Draft genome sequence of Algoriphagus taiwanensis.</title>
        <authorList>
            <person name="Takatani N."/>
            <person name="Hosokawa M."/>
            <person name="Sawabe T."/>
        </authorList>
    </citation>
    <scope>NUCLEOTIDE SEQUENCE [LARGE SCALE GENOMIC DNA]</scope>
    <source>
        <strain evidence="2 3">JCM 19755</strain>
    </source>
</reference>
<feature type="compositionally biased region" description="Polar residues" evidence="1">
    <location>
        <begin position="190"/>
        <end position="211"/>
    </location>
</feature>
<protein>
    <recommendedName>
        <fullName evidence="4">G/U mismatch-specific uracil-DNA glycosylase</fullName>
    </recommendedName>
</protein>
<dbReference type="EMBL" id="BTPE01000005">
    <property type="protein sequence ID" value="GMQ33534.1"/>
    <property type="molecule type" value="Genomic_DNA"/>
</dbReference>